<organism evidence="1 2">
    <name type="scientific">Botryobasidium botryosum (strain FD-172 SS1)</name>
    <dbReference type="NCBI Taxonomy" id="930990"/>
    <lineage>
        <taxon>Eukaryota</taxon>
        <taxon>Fungi</taxon>
        <taxon>Dikarya</taxon>
        <taxon>Basidiomycota</taxon>
        <taxon>Agaricomycotina</taxon>
        <taxon>Agaricomycetes</taxon>
        <taxon>Cantharellales</taxon>
        <taxon>Botryobasidiaceae</taxon>
        <taxon>Botryobasidium</taxon>
    </lineage>
</organism>
<evidence type="ECO:0000313" key="2">
    <source>
        <dbReference type="Proteomes" id="UP000027195"/>
    </source>
</evidence>
<keyword evidence="2" id="KW-1185">Reference proteome</keyword>
<evidence type="ECO:0000313" key="1">
    <source>
        <dbReference type="EMBL" id="KDQ16771.1"/>
    </source>
</evidence>
<dbReference type="STRING" id="930990.A0A067MZ17"/>
<dbReference type="HOGENOM" id="CLU_1239943_0_0_1"/>
<reference evidence="2" key="1">
    <citation type="journal article" date="2014" name="Proc. Natl. Acad. Sci. U.S.A.">
        <title>Extensive sampling of basidiomycete genomes demonstrates inadequacy of the white-rot/brown-rot paradigm for wood decay fungi.</title>
        <authorList>
            <person name="Riley R."/>
            <person name="Salamov A.A."/>
            <person name="Brown D.W."/>
            <person name="Nagy L.G."/>
            <person name="Floudas D."/>
            <person name="Held B.W."/>
            <person name="Levasseur A."/>
            <person name="Lombard V."/>
            <person name="Morin E."/>
            <person name="Otillar R."/>
            <person name="Lindquist E.A."/>
            <person name="Sun H."/>
            <person name="LaButti K.M."/>
            <person name="Schmutz J."/>
            <person name="Jabbour D."/>
            <person name="Luo H."/>
            <person name="Baker S.E."/>
            <person name="Pisabarro A.G."/>
            <person name="Walton J.D."/>
            <person name="Blanchette R.A."/>
            <person name="Henrissat B."/>
            <person name="Martin F."/>
            <person name="Cullen D."/>
            <person name="Hibbett D.S."/>
            <person name="Grigoriev I.V."/>
        </authorList>
    </citation>
    <scope>NUCLEOTIDE SEQUENCE [LARGE SCALE GENOMIC DNA]</scope>
    <source>
        <strain evidence="2">FD-172 SS1</strain>
    </source>
</reference>
<dbReference type="EMBL" id="KL198026">
    <property type="protein sequence ID" value="KDQ16771.1"/>
    <property type="molecule type" value="Genomic_DNA"/>
</dbReference>
<name>A0A067MZ17_BOTB1</name>
<dbReference type="InParanoid" id="A0A067MZ17"/>
<dbReference type="Proteomes" id="UP000027195">
    <property type="component" value="Unassembled WGS sequence"/>
</dbReference>
<sequence length="223" mass="24342">MQGLLRVLGVALLLKQRRPERLVFISPTPFESIHPSTPSPPVLAIPCVVTAQVSRYIFSCLVPPSVRVEFTAAPYSDLRVSDYPPLRDHIEGHLPTSSSTFALRVALFTHGSERSARGYTCGNEELFKFQLGAAPETRSIPASLGAVLPTPSLQPISLCDTKLDTPAIAAALPDFLAHHSGITRLAFENCHESVMQSLLDTSICPRLNYDRSGSKDAPRVRRV</sequence>
<proteinExistence type="predicted"/>
<dbReference type="AlphaFoldDB" id="A0A067MZ17"/>
<protein>
    <submittedName>
        <fullName evidence="1">Uncharacterized protein</fullName>
    </submittedName>
</protein>
<accession>A0A067MZ17</accession>
<gene>
    <name evidence="1" type="ORF">BOTBODRAFT_240034</name>
</gene>